<evidence type="ECO:0000256" key="1">
    <source>
        <dbReference type="SAM" id="SignalP"/>
    </source>
</evidence>
<reference evidence="6" key="1">
    <citation type="submission" date="2015-05" db="EMBL/GenBank/DDBJ databases">
        <title>Draft genome of Nitrosomonas communis strain Nm2.</title>
        <authorList>
            <person name="Kozlowski J.A."/>
            <person name="Kits K.D."/>
            <person name="Stein L.Y."/>
        </authorList>
    </citation>
    <scope>NUCLEOTIDE SEQUENCE [LARGE SCALE GENOMIC DNA]</scope>
    <source>
        <strain evidence="6">Nm2</strain>
    </source>
</reference>
<evidence type="ECO:0000313" key="4">
    <source>
        <dbReference type="EMBL" id="SDX01379.1"/>
    </source>
</evidence>
<gene>
    <name evidence="2" type="ORF">AAW31_00015</name>
    <name evidence="3" type="ORF">AAW31_18350</name>
    <name evidence="5" type="ORF">BCL69_10569</name>
    <name evidence="4" type="ORF">SAMN05421882_10489</name>
</gene>
<keyword evidence="1" id="KW-0732">Signal</keyword>
<dbReference type="Proteomes" id="UP000183454">
    <property type="component" value="Unassembled WGS sequence"/>
</dbReference>
<dbReference type="OrthoDB" id="8548499at2"/>
<dbReference type="RefSeq" id="WP_046848674.1">
    <property type="nucleotide sequence ID" value="NZ_CBDIPD010000010.1"/>
</dbReference>
<proteinExistence type="predicted"/>
<dbReference type="KEGG" id="nco:AAW31_18350"/>
<dbReference type="PATRIC" id="fig|44574.3.peg.3"/>
<reference evidence="3 6" key="2">
    <citation type="journal article" date="2016" name="Genome Announc.">
        <title>Genome Sequence of Nitrosomonas communis Strain Nm2, a Mesophilic Ammonia-Oxidizing Bacterium Isolated from Mediterranean Soil.</title>
        <authorList>
            <person name="Kozlowski J.A."/>
            <person name="Kits K.D."/>
            <person name="Stein L.Y."/>
        </authorList>
    </citation>
    <scope>NUCLEOTIDE SEQUENCE [LARGE SCALE GENOMIC DNA]</scope>
    <source>
        <strain evidence="3 6">Nm2</strain>
    </source>
</reference>
<dbReference type="AlphaFoldDB" id="A0A0F7KKA8"/>
<feature type="chain" id="PRO_5010419340" evidence="1">
    <location>
        <begin position="25"/>
        <end position="126"/>
    </location>
</feature>
<dbReference type="EMBL" id="CP011451">
    <property type="protein sequence ID" value="AKH39329.1"/>
    <property type="molecule type" value="Genomic_DNA"/>
</dbReference>
<sequence>MKKLVTLLLSLTVLFFLVSQTAMAQSYTMYGEKMEKNYPTMAGEKLMNGLVNTATGWVELPKTVILTSQRDGAPYGLTVGLLTGLIHTVGRTVLGALDAVTFFIPTPPVVSPPYIWQDFHKETTYG</sequence>
<dbReference type="NCBIfam" id="TIGR04073">
    <property type="entry name" value="exo_TIGR04073"/>
    <property type="match status" value="1"/>
</dbReference>
<evidence type="ECO:0000313" key="7">
    <source>
        <dbReference type="Proteomes" id="UP000183454"/>
    </source>
</evidence>
<dbReference type="KEGG" id="nco:AAW31_00015"/>
<evidence type="ECO:0000313" key="3">
    <source>
        <dbReference type="EMBL" id="AKH39329.1"/>
    </source>
</evidence>
<protein>
    <submittedName>
        <fullName evidence="5">Putative exosortase-associated protein (TIGR04073 family)</fullName>
    </submittedName>
    <submittedName>
        <fullName evidence="4">Putative exosortase-associated protein, TIGR04073 family</fullName>
    </submittedName>
</protein>
<evidence type="ECO:0000313" key="6">
    <source>
        <dbReference type="Proteomes" id="UP000034156"/>
    </source>
</evidence>
<dbReference type="EMBL" id="CP011451">
    <property type="protein sequence ID" value="AKH36570.1"/>
    <property type="molecule type" value="Genomic_DNA"/>
</dbReference>
<feature type="signal peptide" evidence="1">
    <location>
        <begin position="1"/>
        <end position="24"/>
    </location>
</feature>
<dbReference type="EMBL" id="VNHT01000056">
    <property type="protein sequence ID" value="TYP80619.1"/>
    <property type="molecule type" value="Genomic_DNA"/>
</dbReference>
<evidence type="ECO:0000313" key="5">
    <source>
        <dbReference type="EMBL" id="TYP80619.1"/>
    </source>
</evidence>
<organism evidence="3 6">
    <name type="scientific">Nitrosomonas communis</name>
    <dbReference type="NCBI Taxonomy" id="44574"/>
    <lineage>
        <taxon>Bacteria</taxon>
        <taxon>Pseudomonadati</taxon>
        <taxon>Pseudomonadota</taxon>
        <taxon>Betaproteobacteria</taxon>
        <taxon>Nitrosomonadales</taxon>
        <taxon>Nitrosomonadaceae</taxon>
        <taxon>Nitrosomonas</taxon>
    </lineage>
</organism>
<evidence type="ECO:0000313" key="8">
    <source>
        <dbReference type="Proteomes" id="UP000324176"/>
    </source>
</evidence>
<accession>A0A0F7KKA8</accession>
<dbReference type="InterPro" id="IPR023824">
    <property type="entry name" value="CHP04073_exosortase-affil"/>
</dbReference>
<name>A0A0F7KKA8_9PROT</name>
<reference evidence="4 7" key="3">
    <citation type="submission" date="2016-10" db="EMBL/GenBank/DDBJ databases">
        <authorList>
            <person name="de Groot N.N."/>
        </authorList>
    </citation>
    <scope>NUCLEOTIDE SEQUENCE [LARGE SCALE GENOMIC DNA]</scope>
    <source>
        <strain evidence="4 7">Nm110</strain>
    </source>
</reference>
<dbReference type="EMBL" id="FNNH01000048">
    <property type="protein sequence ID" value="SDX01379.1"/>
    <property type="molecule type" value="Genomic_DNA"/>
</dbReference>
<evidence type="ECO:0000313" key="2">
    <source>
        <dbReference type="EMBL" id="AKH36570.1"/>
    </source>
</evidence>
<dbReference type="Proteomes" id="UP000034156">
    <property type="component" value="Chromosome"/>
</dbReference>
<reference evidence="5 8" key="4">
    <citation type="submission" date="2019-07" db="EMBL/GenBank/DDBJ databases">
        <title>Active sludge and wastewater microbial communities from Klosterneuburg, Austria.</title>
        <authorList>
            <person name="Wagner M."/>
        </authorList>
    </citation>
    <scope>NUCLEOTIDE SEQUENCE [LARGE SCALE GENOMIC DNA]</scope>
    <source>
        <strain evidence="5 8">Nm2</strain>
    </source>
</reference>
<dbReference type="Proteomes" id="UP000324176">
    <property type="component" value="Unassembled WGS sequence"/>
</dbReference>
<keyword evidence="6" id="KW-1185">Reference proteome</keyword>